<accession>A0ABV0ZW26</accession>
<comment type="caution">
    <text evidence="1">The sequence shown here is derived from an EMBL/GenBank/DDBJ whole genome shotgun (WGS) entry which is preliminary data.</text>
</comment>
<evidence type="ECO:0000313" key="1">
    <source>
        <dbReference type="EMBL" id="MEQ2310129.1"/>
    </source>
</evidence>
<proteinExistence type="predicted"/>
<protein>
    <submittedName>
        <fullName evidence="1">Uncharacterized protein</fullName>
    </submittedName>
</protein>
<evidence type="ECO:0000313" key="2">
    <source>
        <dbReference type="Proteomes" id="UP001469553"/>
    </source>
</evidence>
<dbReference type="Proteomes" id="UP001469553">
    <property type="component" value="Unassembled WGS sequence"/>
</dbReference>
<dbReference type="EMBL" id="JAHRIP010075504">
    <property type="protein sequence ID" value="MEQ2310129.1"/>
    <property type="molecule type" value="Genomic_DNA"/>
</dbReference>
<organism evidence="1 2">
    <name type="scientific">Ameca splendens</name>
    <dbReference type="NCBI Taxonomy" id="208324"/>
    <lineage>
        <taxon>Eukaryota</taxon>
        <taxon>Metazoa</taxon>
        <taxon>Chordata</taxon>
        <taxon>Craniata</taxon>
        <taxon>Vertebrata</taxon>
        <taxon>Euteleostomi</taxon>
        <taxon>Actinopterygii</taxon>
        <taxon>Neopterygii</taxon>
        <taxon>Teleostei</taxon>
        <taxon>Neoteleostei</taxon>
        <taxon>Acanthomorphata</taxon>
        <taxon>Ovalentaria</taxon>
        <taxon>Atherinomorphae</taxon>
        <taxon>Cyprinodontiformes</taxon>
        <taxon>Goodeidae</taxon>
        <taxon>Ameca</taxon>
    </lineage>
</organism>
<reference evidence="1 2" key="1">
    <citation type="submission" date="2021-06" db="EMBL/GenBank/DDBJ databases">
        <authorList>
            <person name="Palmer J.M."/>
        </authorList>
    </citation>
    <scope>NUCLEOTIDE SEQUENCE [LARGE SCALE GENOMIC DNA]</scope>
    <source>
        <strain evidence="1 2">AS_MEX2019</strain>
        <tissue evidence="1">Muscle</tissue>
    </source>
</reference>
<sequence>MWIGDILVPTPSQLVVVMHHIVVCQPPKNGKKKKLCRVVNAPLPLARCRQRGSASLGFTLLNTVHIKHHNSEHSGVSCEYNGFLKNTENISFTGKRSKSAWKLWHKHF</sequence>
<gene>
    <name evidence="1" type="ORF">AMECASPLE_005754</name>
</gene>
<name>A0ABV0ZW26_9TELE</name>
<keyword evidence="2" id="KW-1185">Reference proteome</keyword>